<accession>A0A2V4BVH6</accession>
<dbReference type="EMBL" id="QJHL01000009">
    <property type="protein sequence ID" value="PXY43006.1"/>
    <property type="molecule type" value="Genomic_DNA"/>
</dbReference>
<feature type="domain" description="Lipid/polyisoprenoid-binding YceI-like" evidence="1">
    <location>
        <begin position="43"/>
        <end position="184"/>
    </location>
</feature>
<evidence type="ECO:0000313" key="3">
    <source>
        <dbReference type="Proteomes" id="UP000247681"/>
    </source>
</evidence>
<dbReference type="Gene3D" id="2.40.128.110">
    <property type="entry name" value="Lipid/polyisoprenoid-binding, YceI-like"/>
    <property type="match status" value="1"/>
</dbReference>
<gene>
    <name evidence="2" type="ORF">DMB68_22760</name>
</gene>
<dbReference type="Proteomes" id="UP000247681">
    <property type="component" value="Unassembled WGS sequence"/>
</dbReference>
<dbReference type="OrthoDB" id="9794147at2"/>
<proteinExistence type="predicted"/>
<keyword evidence="3" id="KW-1185">Reference proteome</keyword>
<dbReference type="AlphaFoldDB" id="A0A2V4BVH6"/>
<name>A0A2V4BVH6_9FLAO</name>
<reference evidence="2 3" key="1">
    <citation type="submission" date="2018-05" db="EMBL/GenBank/DDBJ databases">
        <title>Flavobacterium sp. strain IMCC34758, incomplete genome.</title>
        <authorList>
            <person name="Joung Y."/>
        </authorList>
    </citation>
    <scope>NUCLEOTIDE SEQUENCE [LARGE SCALE GENOMIC DNA]</scope>
    <source>
        <strain evidence="2 3">IMCC34758</strain>
    </source>
</reference>
<organism evidence="2 3">
    <name type="scientific">Flavobacterium hydrophilum</name>
    <dbReference type="NCBI Taxonomy" id="2211445"/>
    <lineage>
        <taxon>Bacteria</taxon>
        <taxon>Pseudomonadati</taxon>
        <taxon>Bacteroidota</taxon>
        <taxon>Flavobacteriia</taxon>
        <taxon>Flavobacteriales</taxon>
        <taxon>Flavobacteriaceae</taxon>
        <taxon>Flavobacterium</taxon>
    </lineage>
</organism>
<dbReference type="RefSeq" id="WP_110348926.1">
    <property type="nucleotide sequence ID" value="NZ_QJHL01000009.1"/>
</dbReference>
<evidence type="ECO:0000313" key="2">
    <source>
        <dbReference type="EMBL" id="PXY43006.1"/>
    </source>
</evidence>
<dbReference type="SUPFAM" id="SSF101874">
    <property type="entry name" value="YceI-like"/>
    <property type="match status" value="1"/>
</dbReference>
<sequence length="198" mass="21761">MKTIQLILLTLVISILSLQVNAQKKYTIAKAVFEVTGTSTVHDWSMKSTEGTGNANLIVTDSKLTDIKSLTITLNAESIKSSKTSMDEVAYEALDTKNHKIVRYVLKSADKVNETTWDFTGSYTIAGVSRDFKTQVRITANENGNFTLKGSNRVTFGDFEMAPPTAALGVVRTGKDLTILFNITLTDFAKNENILVIK</sequence>
<dbReference type="InterPro" id="IPR036761">
    <property type="entry name" value="TTHA0802/YceI-like_sf"/>
</dbReference>
<evidence type="ECO:0000259" key="1">
    <source>
        <dbReference type="Pfam" id="PF04264"/>
    </source>
</evidence>
<protein>
    <submittedName>
        <fullName evidence="2">YceI family protein</fullName>
    </submittedName>
</protein>
<dbReference type="Pfam" id="PF04264">
    <property type="entry name" value="YceI"/>
    <property type="match status" value="1"/>
</dbReference>
<dbReference type="InterPro" id="IPR007372">
    <property type="entry name" value="Lipid/polyisoprenoid-bd_YceI"/>
</dbReference>
<comment type="caution">
    <text evidence="2">The sequence shown here is derived from an EMBL/GenBank/DDBJ whole genome shotgun (WGS) entry which is preliminary data.</text>
</comment>